<protein>
    <submittedName>
        <fullName evidence="1">Uncharacterized protein</fullName>
    </submittedName>
</protein>
<name>A0A2P6MQH2_9EUKA</name>
<keyword evidence="2" id="KW-1185">Reference proteome</keyword>
<dbReference type="InParanoid" id="A0A2P6MQH2"/>
<dbReference type="AlphaFoldDB" id="A0A2P6MQH2"/>
<accession>A0A2P6MQH2</accession>
<proteinExistence type="predicted"/>
<dbReference type="EMBL" id="MDYQ01000520">
    <property type="protein sequence ID" value="PRP73959.1"/>
    <property type="molecule type" value="Genomic_DNA"/>
</dbReference>
<dbReference type="Proteomes" id="UP000241769">
    <property type="component" value="Unassembled WGS sequence"/>
</dbReference>
<comment type="caution">
    <text evidence="1">The sequence shown here is derived from an EMBL/GenBank/DDBJ whole genome shotgun (WGS) entry which is preliminary data.</text>
</comment>
<evidence type="ECO:0000313" key="2">
    <source>
        <dbReference type="Proteomes" id="UP000241769"/>
    </source>
</evidence>
<evidence type="ECO:0000313" key="1">
    <source>
        <dbReference type="EMBL" id="PRP73959.1"/>
    </source>
</evidence>
<organism evidence="1 2">
    <name type="scientific">Planoprotostelium fungivorum</name>
    <dbReference type="NCBI Taxonomy" id="1890364"/>
    <lineage>
        <taxon>Eukaryota</taxon>
        <taxon>Amoebozoa</taxon>
        <taxon>Evosea</taxon>
        <taxon>Variosea</taxon>
        <taxon>Cavosteliida</taxon>
        <taxon>Cavosteliaceae</taxon>
        <taxon>Planoprotostelium</taxon>
    </lineage>
</organism>
<reference evidence="1 2" key="1">
    <citation type="journal article" date="2018" name="Genome Biol. Evol.">
        <title>Multiple Roots of Fruiting Body Formation in Amoebozoa.</title>
        <authorList>
            <person name="Hillmann F."/>
            <person name="Forbes G."/>
            <person name="Novohradska S."/>
            <person name="Ferling I."/>
            <person name="Riege K."/>
            <person name="Groth M."/>
            <person name="Westermann M."/>
            <person name="Marz M."/>
            <person name="Spaller T."/>
            <person name="Winckler T."/>
            <person name="Schaap P."/>
            <person name="Glockner G."/>
        </authorList>
    </citation>
    <scope>NUCLEOTIDE SEQUENCE [LARGE SCALE GENOMIC DNA]</scope>
    <source>
        <strain evidence="1 2">Jena</strain>
    </source>
</reference>
<gene>
    <name evidence="1" type="ORF">PROFUN_08152</name>
</gene>
<sequence>MNIHATQNRVLISGSQKPSTTTSMSGVIKTLLCLTLFVAFVAAEPGIRTSASLSQLSKFLNDHAAVPMLTPFTLPDYSYILPSGDAPLFSLRNNTLTKFTWTKVFFTSDAQDVINIQMSNRGPLRGLFKSEVTIGQETESLALSFNKIVVSTTIKLGYNGTHSKPTFDFTSLDVNLTNAVIQITPPSLDQYISYIKQFSNSPILVSLVNSMVQSAINDGDFQVKLAALKTNNVYAQKILAHLNLEAVRVQDDRVIVALKGEFYSDVTKKTTCKPYRVHTLKEANKHTMDQYHNADMFDCLLHTVDEIINDVQPFDLNVTTQLSKATFGFTEQGLSPAIAGYVRIENVTGFLDLNVSTPFCFVFVQHDLQYLTAEATHLSNLVILSGPPDIVHRVQNILSQLNEDFPLNRPVIVLNLPLNVPSVVNGLLSYDLGLYEGGAYAFSILAESAKGCSLTGSRTRGSRVRVLDVTATP</sequence>